<proteinExistence type="predicted"/>
<dbReference type="EMBL" id="CACTIH010002226">
    <property type="protein sequence ID" value="CAA2975077.1"/>
    <property type="molecule type" value="Genomic_DNA"/>
</dbReference>
<dbReference type="Proteomes" id="UP000594638">
    <property type="component" value="Unassembled WGS sequence"/>
</dbReference>
<sequence length="79" mass="8619">MAIFFVSYTKKSSTMSMRSGLLWYLVVWRSWFNGRDAGDLGDLWVGAGGHLGKHGLIRIGLDELGGIGSKGGLVKDLDF</sequence>
<evidence type="ECO:0000313" key="2">
    <source>
        <dbReference type="Proteomes" id="UP000594638"/>
    </source>
</evidence>
<protein>
    <submittedName>
        <fullName evidence="1">Uncharacterized protein</fullName>
    </submittedName>
</protein>
<dbReference type="AlphaFoldDB" id="A0A8S0R6H9"/>
<keyword evidence="2" id="KW-1185">Reference proteome</keyword>
<evidence type="ECO:0000313" key="1">
    <source>
        <dbReference type="EMBL" id="CAA2975077.1"/>
    </source>
</evidence>
<comment type="caution">
    <text evidence="1">The sequence shown here is derived from an EMBL/GenBank/DDBJ whole genome shotgun (WGS) entry which is preliminary data.</text>
</comment>
<gene>
    <name evidence="1" type="ORF">OLEA9_A091160</name>
</gene>
<organism evidence="1 2">
    <name type="scientific">Olea europaea subsp. europaea</name>
    <dbReference type="NCBI Taxonomy" id="158383"/>
    <lineage>
        <taxon>Eukaryota</taxon>
        <taxon>Viridiplantae</taxon>
        <taxon>Streptophyta</taxon>
        <taxon>Embryophyta</taxon>
        <taxon>Tracheophyta</taxon>
        <taxon>Spermatophyta</taxon>
        <taxon>Magnoliopsida</taxon>
        <taxon>eudicotyledons</taxon>
        <taxon>Gunneridae</taxon>
        <taxon>Pentapetalae</taxon>
        <taxon>asterids</taxon>
        <taxon>lamiids</taxon>
        <taxon>Lamiales</taxon>
        <taxon>Oleaceae</taxon>
        <taxon>Oleeae</taxon>
        <taxon>Olea</taxon>
    </lineage>
</organism>
<dbReference type="Gramene" id="OE9A091160T1">
    <property type="protein sequence ID" value="OE9A091160C1"/>
    <property type="gene ID" value="OE9A091160"/>
</dbReference>
<name>A0A8S0R6H9_OLEEU</name>
<accession>A0A8S0R6H9</accession>
<reference evidence="1 2" key="1">
    <citation type="submission" date="2019-12" db="EMBL/GenBank/DDBJ databases">
        <authorList>
            <person name="Alioto T."/>
            <person name="Alioto T."/>
            <person name="Gomez Garrido J."/>
        </authorList>
    </citation>
    <scope>NUCLEOTIDE SEQUENCE [LARGE SCALE GENOMIC DNA]</scope>
</reference>